<dbReference type="InterPro" id="IPR036574">
    <property type="entry name" value="Scorpion_toxin-like_sf"/>
</dbReference>
<dbReference type="EMBL" id="JAPWTK010000022">
    <property type="protein sequence ID" value="KAJ8957571.1"/>
    <property type="molecule type" value="Genomic_DNA"/>
</dbReference>
<dbReference type="Gene3D" id="3.30.30.10">
    <property type="entry name" value="Knottin, scorpion toxin-like"/>
    <property type="match status" value="1"/>
</dbReference>
<evidence type="ECO:0000256" key="1">
    <source>
        <dbReference type="SAM" id="SignalP"/>
    </source>
</evidence>
<evidence type="ECO:0000313" key="3">
    <source>
        <dbReference type="Proteomes" id="UP001162162"/>
    </source>
</evidence>
<evidence type="ECO:0000313" key="2">
    <source>
        <dbReference type="EMBL" id="KAJ8957571.1"/>
    </source>
</evidence>
<protein>
    <recommendedName>
        <fullName evidence="4">Defensin</fullName>
    </recommendedName>
</protein>
<keyword evidence="3" id="KW-1185">Reference proteome</keyword>
<proteinExistence type="predicted"/>
<gene>
    <name evidence="2" type="ORF">NQ318_020611</name>
</gene>
<dbReference type="Proteomes" id="UP001162162">
    <property type="component" value="Unassembled WGS sequence"/>
</dbReference>
<comment type="caution">
    <text evidence="2">The sequence shown here is derived from an EMBL/GenBank/DDBJ whole genome shotgun (WGS) entry which is preliminary data.</text>
</comment>
<reference evidence="2" key="1">
    <citation type="journal article" date="2023" name="Insect Mol. Biol.">
        <title>Genome sequencing provides insights into the evolution of gene families encoding plant cell wall-degrading enzymes in longhorned beetles.</title>
        <authorList>
            <person name="Shin N.R."/>
            <person name="Okamura Y."/>
            <person name="Kirsch R."/>
            <person name="Pauchet Y."/>
        </authorList>
    </citation>
    <scope>NUCLEOTIDE SEQUENCE</scope>
    <source>
        <strain evidence="2">AMC_N1</strain>
    </source>
</reference>
<sequence>MKVPAFVLLFVLLLAVAVFAQGENDKAEDVSKMSAVNLKSIVSSPHQPRSCLGSSCNAACVYYGYLGGFCYSGDCWCFY</sequence>
<keyword evidence="1" id="KW-0732">Signal</keyword>
<dbReference type="GO" id="GO:0051707">
    <property type="term" value="P:response to other organism"/>
    <property type="evidence" value="ECO:0007669"/>
    <property type="project" value="UniProtKB-ARBA"/>
</dbReference>
<dbReference type="AlphaFoldDB" id="A0AAV8Z0P1"/>
<feature type="signal peptide" evidence="1">
    <location>
        <begin position="1"/>
        <end position="20"/>
    </location>
</feature>
<feature type="chain" id="PRO_5043698417" description="Defensin" evidence="1">
    <location>
        <begin position="21"/>
        <end position="79"/>
    </location>
</feature>
<name>A0AAV8Z0P1_9CUCU</name>
<evidence type="ECO:0008006" key="4">
    <source>
        <dbReference type="Google" id="ProtNLM"/>
    </source>
</evidence>
<organism evidence="2 3">
    <name type="scientific">Aromia moschata</name>
    <dbReference type="NCBI Taxonomy" id="1265417"/>
    <lineage>
        <taxon>Eukaryota</taxon>
        <taxon>Metazoa</taxon>
        <taxon>Ecdysozoa</taxon>
        <taxon>Arthropoda</taxon>
        <taxon>Hexapoda</taxon>
        <taxon>Insecta</taxon>
        <taxon>Pterygota</taxon>
        <taxon>Neoptera</taxon>
        <taxon>Endopterygota</taxon>
        <taxon>Coleoptera</taxon>
        <taxon>Polyphaga</taxon>
        <taxon>Cucujiformia</taxon>
        <taxon>Chrysomeloidea</taxon>
        <taxon>Cerambycidae</taxon>
        <taxon>Cerambycinae</taxon>
        <taxon>Callichromatini</taxon>
        <taxon>Aromia</taxon>
    </lineage>
</organism>
<accession>A0AAV8Z0P1</accession>